<protein>
    <recommendedName>
        <fullName evidence="1">DUF6884 domain-containing protein</fullName>
    </recommendedName>
</protein>
<proteinExistence type="predicted"/>
<evidence type="ECO:0000259" key="1">
    <source>
        <dbReference type="Pfam" id="PF21818"/>
    </source>
</evidence>
<accession>A0A841RI04</accession>
<evidence type="ECO:0000313" key="3">
    <source>
        <dbReference type="Proteomes" id="UP000572212"/>
    </source>
</evidence>
<dbReference type="AlphaFoldDB" id="A0A841RI04"/>
<keyword evidence="3" id="KW-1185">Reference proteome</keyword>
<reference evidence="2 3" key="1">
    <citation type="submission" date="2020-08" db="EMBL/GenBank/DDBJ databases">
        <title>Genomic Encyclopedia of Type Strains, Phase IV (KMG-IV): sequencing the most valuable type-strain genomes for metagenomic binning, comparative biology and taxonomic classification.</title>
        <authorList>
            <person name="Goeker M."/>
        </authorList>
    </citation>
    <scope>NUCLEOTIDE SEQUENCE [LARGE SCALE GENOMIC DNA]</scope>
    <source>
        <strain evidence="2 3">DSM 11805</strain>
    </source>
</reference>
<organism evidence="2 3">
    <name type="scientific">Gracilibacillus halotolerans</name>
    <dbReference type="NCBI Taxonomy" id="74386"/>
    <lineage>
        <taxon>Bacteria</taxon>
        <taxon>Bacillati</taxon>
        <taxon>Bacillota</taxon>
        <taxon>Bacilli</taxon>
        <taxon>Bacillales</taxon>
        <taxon>Bacillaceae</taxon>
        <taxon>Gracilibacillus</taxon>
    </lineage>
</organism>
<feature type="domain" description="DUF6884" evidence="1">
    <location>
        <begin position="21"/>
        <end position="140"/>
    </location>
</feature>
<gene>
    <name evidence="2" type="ORF">GGQ92_000050</name>
</gene>
<dbReference type="RefSeq" id="WP_184243351.1">
    <property type="nucleotide sequence ID" value="NZ_BAAACU010000020.1"/>
</dbReference>
<dbReference type="InterPro" id="IPR049251">
    <property type="entry name" value="DUF6884"/>
</dbReference>
<name>A0A841RI04_9BACI</name>
<evidence type="ECO:0000313" key="2">
    <source>
        <dbReference type="EMBL" id="MBB6511283.1"/>
    </source>
</evidence>
<comment type="caution">
    <text evidence="2">The sequence shown here is derived from an EMBL/GenBank/DDBJ whole genome shotgun (WGS) entry which is preliminary data.</text>
</comment>
<dbReference type="Proteomes" id="UP000572212">
    <property type="component" value="Unassembled WGS sequence"/>
</dbReference>
<dbReference type="Pfam" id="PF21818">
    <property type="entry name" value="DUF6884"/>
    <property type="match status" value="1"/>
</dbReference>
<sequence length="161" mass="18724">MKPLCVIPCGRKKIWDHVPEKGPSFAKDAYIGVFHRLCQSYASRFFHDWVILSAKHGFLLPNDIVPENYDASFSMDKREIISNSLLRQQKSYKELNQFNQIVVLGGKKYQPIINEVFREHDLIEFPLTGTRGIGEMQHRLKTSLLNNQPIHTTIIDERKDQ</sequence>
<dbReference type="EMBL" id="JACHON010000001">
    <property type="protein sequence ID" value="MBB6511283.1"/>
    <property type="molecule type" value="Genomic_DNA"/>
</dbReference>